<reference evidence="4 5" key="1">
    <citation type="submission" date="2014-06" db="EMBL/GenBank/DDBJ databases">
        <title>Genomes of Alteromonas australica, a world apart.</title>
        <authorList>
            <person name="Gonzaga A."/>
            <person name="Lopez-Perez M."/>
            <person name="Rodriguez-Valera F."/>
        </authorList>
    </citation>
    <scope>NUCLEOTIDE SEQUENCE [LARGE SCALE GENOMIC DNA]</scope>
    <source>
        <strain evidence="4 5">H 17</strain>
    </source>
</reference>
<comment type="similarity">
    <text evidence="3">Belongs to the heat shock protein 70 family.</text>
</comment>
<evidence type="ECO:0000313" key="4">
    <source>
        <dbReference type="EMBL" id="AIF97402.1"/>
    </source>
</evidence>
<gene>
    <name evidence="4" type="ORF">EP13_01085</name>
</gene>
<name>A0A075P211_9ALTE</name>
<keyword evidence="2 3" id="KW-0067">ATP-binding</keyword>
<dbReference type="EMBL" id="CP008849">
    <property type="protein sequence ID" value="AIF97402.1"/>
    <property type="molecule type" value="Genomic_DNA"/>
</dbReference>
<dbReference type="Gene3D" id="3.90.640.10">
    <property type="entry name" value="Actin, Chain A, domain 4"/>
    <property type="match status" value="1"/>
</dbReference>
<organism evidence="4 5">
    <name type="scientific">Alteromonas australica</name>
    <dbReference type="NCBI Taxonomy" id="589873"/>
    <lineage>
        <taxon>Bacteria</taxon>
        <taxon>Pseudomonadati</taxon>
        <taxon>Pseudomonadota</taxon>
        <taxon>Gammaproteobacteria</taxon>
        <taxon>Alteromonadales</taxon>
        <taxon>Alteromonadaceae</taxon>
        <taxon>Alteromonas/Salinimonas group</taxon>
        <taxon>Alteromonas</taxon>
    </lineage>
</organism>
<protein>
    <submittedName>
        <fullName evidence="4">Heat shock protein Hsp70</fullName>
    </submittedName>
</protein>
<sequence length="506" mass="56137">MTAIGIDYGTSNSEVVYFDGATHQHIKLDPQDKKGNKIRSSVFIYFDDELPPPPDAMVEAKVAQLKRALNEKIDKAKQGYYSASDPKEQSLYSDRIDSLRAEFHNKPSLQRKAIQQLMHAMSLDEIPLLRLVEYGKFAFGEEGFRRFLKTPNKGRLIYSPKNFLGASLDSDQKHAFIGIIAKQLAYFKRCAEEQLNRHVSTAVIGRPVKFHGTRGEEGNAQAIQIMTEAARLAGFSGVNFLDEPIAAAYKIERTLPKDTTTLIVDIGGGTTDICCIKLSPKRTNQLDRSQDLLSVTGRRLGGMDCDKGLLLKAVAPDMGMGLKMINGLPVPPTYFSDMCAVDNIPALTRFFSDDYGLDISQTMSVTREPAQLERLLTVQEEKLSARVVNSVRMAKELLSSKSTITLPLHYIEEGFDVNISQEMLKIALKPWLDKVKKLVVECLDKSPEKPEMVMITGGMSLSPIVVDALYEALLTGLPRLENDAFNSVCEGLAIQAAKHEFDSHTG</sequence>
<dbReference type="InterPro" id="IPR013126">
    <property type="entry name" value="Hsp_70_fam"/>
</dbReference>
<dbReference type="Gene3D" id="3.30.420.40">
    <property type="match status" value="3"/>
</dbReference>
<dbReference type="eggNOG" id="COG0443">
    <property type="taxonomic scope" value="Bacteria"/>
</dbReference>
<keyword evidence="5" id="KW-1185">Reference proteome</keyword>
<evidence type="ECO:0000256" key="1">
    <source>
        <dbReference type="ARBA" id="ARBA00022741"/>
    </source>
</evidence>
<dbReference type="AlphaFoldDB" id="A0A075P211"/>
<evidence type="ECO:0000313" key="5">
    <source>
        <dbReference type="Proteomes" id="UP000056090"/>
    </source>
</evidence>
<dbReference type="SUPFAM" id="SSF53067">
    <property type="entry name" value="Actin-like ATPase domain"/>
    <property type="match status" value="2"/>
</dbReference>
<keyword evidence="1 3" id="KW-0547">Nucleotide-binding</keyword>
<evidence type="ECO:0000256" key="3">
    <source>
        <dbReference type="RuleBase" id="RU003322"/>
    </source>
</evidence>
<dbReference type="PANTHER" id="PTHR19375">
    <property type="entry name" value="HEAT SHOCK PROTEIN 70KDA"/>
    <property type="match status" value="1"/>
</dbReference>
<dbReference type="GO" id="GO:0140662">
    <property type="term" value="F:ATP-dependent protein folding chaperone"/>
    <property type="evidence" value="ECO:0007669"/>
    <property type="project" value="InterPro"/>
</dbReference>
<dbReference type="GeneID" id="78253541"/>
<dbReference type="Proteomes" id="UP000056090">
    <property type="component" value="Chromosome"/>
</dbReference>
<keyword evidence="4" id="KW-0346">Stress response</keyword>
<accession>A0A075P211</accession>
<dbReference type="Pfam" id="PF00012">
    <property type="entry name" value="HSP70"/>
    <property type="match status" value="1"/>
</dbReference>
<evidence type="ECO:0000256" key="2">
    <source>
        <dbReference type="ARBA" id="ARBA00022840"/>
    </source>
</evidence>
<proteinExistence type="inferred from homology"/>
<dbReference type="GO" id="GO:0005524">
    <property type="term" value="F:ATP binding"/>
    <property type="evidence" value="ECO:0007669"/>
    <property type="project" value="UniProtKB-KW"/>
</dbReference>
<dbReference type="KEGG" id="aal:EP13_01085"/>
<dbReference type="InterPro" id="IPR043129">
    <property type="entry name" value="ATPase_NBD"/>
</dbReference>
<dbReference type="RefSeq" id="WP_044055575.1">
    <property type="nucleotide sequence ID" value="NZ_CBCSKJ010000005.1"/>
</dbReference>